<evidence type="ECO:0000256" key="5">
    <source>
        <dbReference type="SAM" id="Phobius"/>
    </source>
</evidence>
<dbReference type="EMBL" id="PGGS01000022">
    <property type="protein sequence ID" value="PNH11770.1"/>
    <property type="molecule type" value="Genomic_DNA"/>
</dbReference>
<feature type="domain" description="ABC-2 type transporter transmembrane" evidence="6">
    <location>
        <begin position="97"/>
        <end position="171"/>
    </location>
</feature>
<proteinExistence type="predicted"/>
<dbReference type="OrthoDB" id="66620at2759"/>
<gene>
    <name evidence="7" type="ORF">TSOC_001381</name>
</gene>
<name>A0A2J8AGX3_9CHLO</name>
<evidence type="ECO:0000313" key="7">
    <source>
        <dbReference type="EMBL" id="PNH11770.1"/>
    </source>
</evidence>
<keyword evidence="8" id="KW-1185">Reference proteome</keyword>
<accession>A0A2J8AGX3</accession>
<dbReference type="InterPro" id="IPR013525">
    <property type="entry name" value="ABC2_TM"/>
</dbReference>
<comment type="subcellular location">
    <subcellularLocation>
        <location evidence="1">Membrane</location>
        <topology evidence="1">Multi-pass membrane protein</topology>
    </subcellularLocation>
</comment>
<organism evidence="7 8">
    <name type="scientific">Tetrabaena socialis</name>
    <dbReference type="NCBI Taxonomy" id="47790"/>
    <lineage>
        <taxon>Eukaryota</taxon>
        <taxon>Viridiplantae</taxon>
        <taxon>Chlorophyta</taxon>
        <taxon>core chlorophytes</taxon>
        <taxon>Chlorophyceae</taxon>
        <taxon>CS clade</taxon>
        <taxon>Chlamydomonadales</taxon>
        <taxon>Tetrabaenaceae</taxon>
        <taxon>Tetrabaena</taxon>
    </lineage>
</organism>
<protein>
    <submittedName>
        <fullName evidence="7">ABC transporter G family member 7</fullName>
    </submittedName>
</protein>
<comment type="caution">
    <text evidence="7">The sequence shown here is derived from an EMBL/GenBank/DDBJ whole genome shotgun (WGS) entry which is preliminary data.</text>
</comment>
<dbReference type="GO" id="GO:0016020">
    <property type="term" value="C:membrane"/>
    <property type="evidence" value="ECO:0007669"/>
    <property type="project" value="UniProtKB-SubCell"/>
</dbReference>
<dbReference type="GO" id="GO:0140359">
    <property type="term" value="F:ABC-type transporter activity"/>
    <property type="evidence" value="ECO:0007669"/>
    <property type="project" value="InterPro"/>
</dbReference>
<sequence>MPPKPWPRAYRVRLDHLVGAWRQVEATQQQLREHEQQQAAAAGADTSITLRRATLLPRAGPLRQLRLLLTRSWRQVGRVWGGGVAAVVKGKTHGASALFPLLFGCLVYPVCGLNPSPIRFAKFLGIITLESFTAQALGLAVGSMAPTTEAAMAIGPAVMLVWIVFGGYYVNAVGAGRG</sequence>
<dbReference type="Proteomes" id="UP000236333">
    <property type="component" value="Unassembled WGS sequence"/>
</dbReference>
<keyword evidence="2 5" id="KW-0812">Transmembrane</keyword>
<evidence type="ECO:0000313" key="8">
    <source>
        <dbReference type="Proteomes" id="UP000236333"/>
    </source>
</evidence>
<reference evidence="7 8" key="1">
    <citation type="journal article" date="2017" name="Mol. Biol. Evol.">
        <title>The 4-celled Tetrabaena socialis nuclear genome reveals the essential components for genetic control of cell number at the origin of multicellularity in the volvocine lineage.</title>
        <authorList>
            <person name="Featherston J."/>
            <person name="Arakaki Y."/>
            <person name="Hanschen E.R."/>
            <person name="Ferris P.J."/>
            <person name="Michod R.E."/>
            <person name="Olson B.J.S.C."/>
            <person name="Nozaki H."/>
            <person name="Durand P.M."/>
        </authorList>
    </citation>
    <scope>NUCLEOTIDE SEQUENCE [LARGE SCALE GENOMIC DNA]</scope>
    <source>
        <strain evidence="7 8">NIES-571</strain>
    </source>
</reference>
<evidence type="ECO:0000256" key="3">
    <source>
        <dbReference type="ARBA" id="ARBA00022989"/>
    </source>
</evidence>
<evidence type="ECO:0000259" key="6">
    <source>
        <dbReference type="Pfam" id="PF01061"/>
    </source>
</evidence>
<keyword evidence="3 5" id="KW-1133">Transmembrane helix</keyword>
<feature type="transmembrane region" description="Helical" evidence="5">
    <location>
        <begin position="123"/>
        <end position="144"/>
    </location>
</feature>
<feature type="transmembrane region" description="Helical" evidence="5">
    <location>
        <begin position="93"/>
        <end position="111"/>
    </location>
</feature>
<keyword evidence="4 5" id="KW-0472">Membrane</keyword>
<dbReference type="Pfam" id="PF01061">
    <property type="entry name" value="ABC2_membrane"/>
    <property type="match status" value="1"/>
</dbReference>
<evidence type="ECO:0000256" key="4">
    <source>
        <dbReference type="ARBA" id="ARBA00023136"/>
    </source>
</evidence>
<dbReference type="AlphaFoldDB" id="A0A2J8AGX3"/>
<feature type="transmembrane region" description="Helical" evidence="5">
    <location>
        <begin position="150"/>
        <end position="170"/>
    </location>
</feature>
<evidence type="ECO:0000256" key="1">
    <source>
        <dbReference type="ARBA" id="ARBA00004141"/>
    </source>
</evidence>
<evidence type="ECO:0000256" key="2">
    <source>
        <dbReference type="ARBA" id="ARBA00022692"/>
    </source>
</evidence>